<comment type="caution">
    <text evidence="2">The sequence shown here is derived from an EMBL/GenBank/DDBJ whole genome shotgun (WGS) entry which is preliminary data.</text>
</comment>
<evidence type="ECO:0000259" key="1">
    <source>
        <dbReference type="PROSITE" id="PS50879"/>
    </source>
</evidence>
<dbReference type="GO" id="GO:0004523">
    <property type="term" value="F:RNA-DNA hybrid ribonuclease activity"/>
    <property type="evidence" value="ECO:0007669"/>
    <property type="project" value="InterPro"/>
</dbReference>
<accession>A0A0F9NT96</accession>
<protein>
    <recommendedName>
        <fullName evidence="1">RNase H type-1 domain-containing protein</fullName>
    </recommendedName>
</protein>
<sequence>MIEVWTDGAYSIPKQRGGYAFLIRDEDGDEIRRCVQIRYSSSQRAELVAIREAIRIIPGHEVVLIHTDSQYAVGGFSGKWKLKANTDVWGTLMELAKGRDITLKHIPRNTTPEHKVVDAAAKQAMYVGGGNF</sequence>
<evidence type="ECO:0000313" key="2">
    <source>
        <dbReference type="EMBL" id="KKN15237.1"/>
    </source>
</evidence>
<dbReference type="GO" id="GO:0003676">
    <property type="term" value="F:nucleic acid binding"/>
    <property type="evidence" value="ECO:0007669"/>
    <property type="project" value="InterPro"/>
</dbReference>
<dbReference type="Gene3D" id="3.30.420.10">
    <property type="entry name" value="Ribonuclease H-like superfamily/Ribonuclease H"/>
    <property type="match status" value="1"/>
</dbReference>
<organism evidence="2">
    <name type="scientific">marine sediment metagenome</name>
    <dbReference type="NCBI Taxonomy" id="412755"/>
    <lineage>
        <taxon>unclassified sequences</taxon>
        <taxon>metagenomes</taxon>
        <taxon>ecological metagenomes</taxon>
    </lineage>
</organism>
<dbReference type="Pfam" id="PF00075">
    <property type="entry name" value="RNase_H"/>
    <property type="match status" value="1"/>
</dbReference>
<reference evidence="2" key="1">
    <citation type="journal article" date="2015" name="Nature">
        <title>Complex archaea that bridge the gap between prokaryotes and eukaryotes.</title>
        <authorList>
            <person name="Spang A."/>
            <person name="Saw J.H."/>
            <person name="Jorgensen S.L."/>
            <person name="Zaremba-Niedzwiedzka K."/>
            <person name="Martijn J."/>
            <person name="Lind A.E."/>
            <person name="van Eijk R."/>
            <person name="Schleper C."/>
            <person name="Guy L."/>
            <person name="Ettema T.J."/>
        </authorList>
    </citation>
    <scope>NUCLEOTIDE SEQUENCE</scope>
</reference>
<name>A0A0F9NT96_9ZZZZ</name>
<proteinExistence type="predicted"/>
<dbReference type="SUPFAM" id="SSF53098">
    <property type="entry name" value="Ribonuclease H-like"/>
    <property type="match status" value="1"/>
</dbReference>
<dbReference type="InterPro" id="IPR002156">
    <property type="entry name" value="RNaseH_domain"/>
</dbReference>
<dbReference type="InterPro" id="IPR036397">
    <property type="entry name" value="RNaseH_sf"/>
</dbReference>
<dbReference type="InterPro" id="IPR012337">
    <property type="entry name" value="RNaseH-like_sf"/>
</dbReference>
<feature type="domain" description="RNase H type-1" evidence="1">
    <location>
        <begin position="1"/>
        <end position="126"/>
    </location>
</feature>
<dbReference type="EMBL" id="LAZR01003731">
    <property type="protein sequence ID" value="KKN15237.1"/>
    <property type="molecule type" value="Genomic_DNA"/>
</dbReference>
<dbReference type="AlphaFoldDB" id="A0A0F9NT96"/>
<gene>
    <name evidence="2" type="ORF">LCGC14_0988050</name>
</gene>
<dbReference type="PROSITE" id="PS50879">
    <property type="entry name" value="RNASE_H_1"/>
    <property type="match status" value="1"/>
</dbReference>